<dbReference type="EC" id="5.1.1.13" evidence="3"/>
<dbReference type="InterPro" id="IPR004380">
    <property type="entry name" value="Asp_race"/>
</dbReference>
<dbReference type="InterPro" id="IPR001920">
    <property type="entry name" value="Asp/Glu_race"/>
</dbReference>
<comment type="similarity">
    <text evidence="1">Belongs to the aspartate/glutamate racemases family.</text>
</comment>
<sequence length="235" mass="25819">MKTIGLIGGMSWESTAIYYRHLNEAVRARFGGLRSAQVLLYSFDFDQVVQLQRADRWNEAAELLADVARRLEAAGADLILICTNTMHLVYPQVQAAVTVPVLHIADTTAQAVRAAGLNQVGLLATAFSMERSFLRERLEGHGLSVLVPEADDRAEVHRVIFEELCQGVIRPESKAAYLEAAERLIERGAQGILLGCTEICMLISQADLEVPVFDTTRLHALAALELALVPEPVEN</sequence>
<organism evidence="3 4">
    <name type="scientific">Deinobacterium chartae</name>
    <dbReference type="NCBI Taxonomy" id="521158"/>
    <lineage>
        <taxon>Bacteria</taxon>
        <taxon>Thermotogati</taxon>
        <taxon>Deinococcota</taxon>
        <taxon>Deinococci</taxon>
        <taxon>Deinococcales</taxon>
        <taxon>Deinococcaceae</taxon>
        <taxon>Deinobacterium</taxon>
    </lineage>
</organism>
<dbReference type="InterPro" id="IPR018187">
    <property type="entry name" value="Asp/Glu_racemase_AS_1"/>
</dbReference>
<dbReference type="GO" id="GO:0047689">
    <property type="term" value="F:aspartate racemase activity"/>
    <property type="evidence" value="ECO:0007669"/>
    <property type="project" value="UniProtKB-EC"/>
</dbReference>
<dbReference type="RefSeq" id="WP_183987980.1">
    <property type="nucleotide sequence ID" value="NZ_JACHHG010000010.1"/>
</dbReference>
<dbReference type="Proteomes" id="UP000569951">
    <property type="component" value="Unassembled WGS sequence"/>
</dbReference>
<comment type="caution">
    <text evidence="3">The sequence shown here is derived from an EMBL/GenBank/DDBJ whole genome shotgun (WGS) entry which is preliminary data.</text>
</comment>
<dbReference type="PROSITE" id="PS00923">
    <property type="entry name" value="ASP_GLU_RACEMASE_1"/>
    <property type="match status" value="1"/>
</dbReference>
<dbReference type="NCBIfam" id="TIGR00035">
    <property type="entry name" value="asp_race"/>
    <property type="match status" value="1"/>
</dbReference>
<accession>A0A841I1U4</accession>
<dbReference type="EMBL" id="JACHHG010000010">
    <property type="protein sequence ID" value="MBB6099223.1"/>
    <property type="molecule type" value="Genomic_DNA"/>
</dbReference>
<proteinExistence type="inferred from homology"/>
<name>A0A841I1U4_9DEIO</name>
<keyword evidence="4" id="KW-1185">Reference proteome</keyword>
<evidence type="ECO:0000256" key="2">
    <source>
        <dbReference type="ARBA" id="ARBA00023235"/>
    </source>
</evidence>
<protein>
    <submittedName>
        <fullName evidence="3">Aspartate racemase</fullName>
        <ecNumber evidence="3">5.1.1.13</ecNumber>
    </submittedName>
</protein>
<reference evidence="3 4" key="1">
    <citation type="submission" date="2020-08" db="EMBL/GenBank/DDBJ databases">
        <title>Genomic Encyclopedia of Type Strains, Phase IV (KMG-IV): sequencing the most valuable type-strain genomes for metagenomic binning, comparative biology and taxonomic classification.</title>
        <authorList>
            <person name="Goeker M."/>
        </authorList>
    </citation>
    <scope>NUCLEOTIDE SEQUENCE [LARGE SCALE GENOMIC DNA]</scope>
    <source>
        <strain evidence="3 4">DSM 21458</strain>
    </source>
</reference>
<dbReference type="SUPFAM" id="SSF53681">
    <property type="entry name" value="Aspartate/glutamate racemase"/>
    <property type="match status" value="2"/>
</dbReference>
<evidence type="ECO:0000313" key="3">
    <source>
        <dbReference type="EMBL" id="MBB6099223.1"/>
    </source>
</evidence>
<keyword evidence="2 3" id="KW-0413">Isomerase</keyword>
<evidence type="ECO:0000313" key="4">
    <source>
        <dbReference type="Proteomes" id="UP000569951"/>
    </source>
</evidence>
<dbReference type="AlphaFoldDB" id="A0A841I1U4"/>
<dbReference type="PANTHER" id="PTHR21198">
    <property type="entry name" value="GLUTAMATE RACEMASE"/>
    <property type="match status" value="1"/>
</dbReference>
<gene>
    <name evidence="3" type="ORF">HNR42_002661</name>
</gene>
<dbReference type="InterPro" id="IPR015942">
    <property type="entry name" value="Asp/Glu/hydantoin_racemase"/>
</dbReference>
<dbReference type="Pfam" id="PF01177">
    <property type="entry name" value="Asp_Glu_race"/>
    <property type="match status" value="1"/>
</dbReference>
<evidence type="ECO:0000256" key="1">
    <source>
        <dbReference type="ARBA" id="ARBA00007847"/>
    </source>
</evidence>
<dbReference type="PANTHER" id="PTHR21198:SF7">
    <property type="entry name" value="ASPARTATE-GLUTAMATE RACEMASE FAMILY"/>
    <property type="match status" value="1"/>
</dbReference>
<dbReference type="Gene3D" id="3.40.50.1860">
    <property type="match status" value="2"/>
</dbReference>